<dbReference type="PANTHER" id="PTHR10539">
    <property type="entry name" value="26S PROTEASOME NON-ATPASE REGULATORY SUBUNIT 13"/>
    <property type="match status" value="1"/>
</dbReference>
<dbReference type="InterPro" id="IPR054179">
    <property type="entry name" value="PSD13_N"/>
</dbReference>
<dbReference type="GO" id="GO:0006511">
    <property type="term" value="P:ubiquitin-dependent protein catabolic process"/>
    <property type="evidence" value="ECO:0007669"/>
    <property type="project" value="TreeGrafter"/>
</dbReference>
<comment type="similarity">
    <text evidence="1">Belongs to the proteasome subunit S11 family.</text>
</comment>
<comment type="caution">
    <text evidence="4">The sequence shown here is derived from an EMBL/GenBank/DDBJ whole genome shotgun (WGS) entry which is preliminary data.</text>
</comment>
<sequence>MAAMQVDKLDVDSYLATAASSAPPELHPFFEKFRRQHERKLWHQLTLTLFEFLQHPKSGPFQVDLFTKFVRDFEDKLNQLKLVSMGVSVSRQLDDPNAILTFLSSLLERISKEKSREAWILLVSSIAHTKLIFGDLAGTKVDTDECQKLLDDLDGVEPSVHAAYYEVAADYHKAKADYVPYYKNSLLYLACIDVEKDLTSDQRLVRAHDLSIAALLGETIYNFGELLQHPIMESLANTPQQWLKDLLYVFNEGNIGKFESAMPLFPQEPILEENHPFLRQKICLMALIESVFKRMGTGSAGKTMTFQTIAEETKLPQDEVEHLVMKALSLKLIQGTLDQVAETATITWVQPRVLSRSQLSQLATRLDEWCDRIDALDSFVQNQTPELFAH</sequence>
<evidence type="ECO:0000313" key="5">
    <source>
        <dbReference type="Proteomes" id="UP000663846"/>
    </source>
</evidence>
<dbReference type="Proteomes" id="UP000663846">
    <property type="component" value="Unassembled WGS sequence"/>
</dbReference>
<dbReference type="Pfam" id="PF01399">
    <property type="entry name" value="PCI"/>
    <property type="match status" value="1"/>
</dbReference>
<accession>A0A8H2X205</accession>
<evidence type="ECO:0000256" key="2">
    <source>
        <dbReference type="ARBA" id="ARBA00022942"/>
    </source>
</evidence>
<organism evidence="4 5">
    <name type="scientific">Rhizoctonia solani</name>
    <dbReference type="NCBI Taxonomy" id="456999"/>
    <lineage>
        <taxon>Eukaryota</taxon>
        <taxon>Fungi</taxon>
        <taxon>Dikarya</taxon>
        <taxon>Basidiomycota</taxon>
        <taxon>Agaricomycotina</taxon>
        <taxon>Agaricomycetes</taxon>
        <taxon>Cantharellales</taxon>
        <taxon>Ceratobasidiaceae</taxon>
        <taxon>Rhizoctonia</taxon>
    </lineage>
</organism>
<evidence type="ECO:0000259" key="3">
    <source>
        <dbReference type="SMART" id="SM00088"/>
    </source>
</evidence>
<protein>
    <recommendedName>
        <fullName evidence="3">PCI domain-containing protein</fullName>
    </recommendedName>
</protein>
<dbReference type="AlphaFoldDB" id="A0A8H2X205"/>
<dbReference type="GO" id="GO:0005634">
    <property type="term" value="C:nucleus"/>
    <property type="evidence" value="ECO:0007669"/>
    <property type="project" value="TreeGrafter"/>
</dbReference>
<evidence type="ECO:0000256" key="1">
    <source>
        <dbReference type="ARBA" id="ARBA00006207"/>
    </source>
</evidence>
<name>A0A8H2X205_9AGAM</name>
<dbReference type="GO" id="GO:0005198">
    <property type="term" value="F:structural molecule activity"/>
    <property type="evidence" value="ECO:0007669"/>
    <property type="project" value="TreeGrafter"/>
</dbReference>
<keyword evidence="2" id="KW-0647">Proteasome</keyword>
<dbReference type="InterPro" id="IPR035298">
    <property type="entry name" value="PSMD13"/>
</dbReference>
<dbReference type="GO" id="GO:0005829">
    <property type="term" value="C:cytosol"/>
    <property type="evidence" value="ECO:0007669"/>
    <property type="project" value="TreeGrafter"/>
</dbReference>
<dbReference type="InterPro" id="IPR000717">
    <property type="entry name" value="PCI_dom"/>
</dbReference>
<proteinExistence type="inferred from homology"/>
<dbReference type="GO" id="GO:0008541">
    <property type="term" value="C:proteasome regulatory particle, lid subcomplex"/>
    <property type="evidence" value="ECO:0007669"/>
    <property type="project" value="TreeGrafter"/>
</dbReference>
<gene>
    <name evidence="4" type="ORF">RDB_LOCUS69681</name>
</gene>
<dbReference type="PANTHER" id="PTHR10539:SF0">
    <property type="entry name" value="26S PROTEASOME NON-ATPASE REGULATORY SUBUNIT 13"/>
    <property type="match status" value="1"/>
</dbReference>
<dbReference type="SMART" id="SM00088">
    <property type="entry name" value="PINT"/>
    <property type="match status" value="1"/>
</dbReference>
<dbReference type="InterPro" id="IPR036390">
    <property type="entry name" value="WH_DNA-bd_sf"/>
</dbReference>
<evidence type="ECO:0000313" key="4">
    <source>
        <dbReference type="EMBL" id="CAE6411356.1"/>
    </source>
</evidence>
<feature type="domain" description="PCI" evidence="3">
    <location>
        <begin position="273"/>
        <end position="369"/>
    </location>
</feature>
<dbReference type="EMBL" id="CAJMWS010000313">
    <property type="protein sequence ID" value="CAE6411356.1"/>
    <property type="molecule type" value="Genomic_DNA"/>
</dbReference>
<dbReference type="SUPFAM" id="SSF46785">
    <property type="entry name" value="Winged helix' DNA-binding domain"/>
    <property type="match status" value="1"/>
</dbReference>
<dbReference type="Pfam" id="PF22037">
    <property type="entry name" value="PSD13_N"/>
    <property type="match status" value="1"/>
</dbReference>
<reference evidence="4" key="1">
    <citation type="submission" date="2021-01" db="EMBL/GenBank/DDBJ databases">
        <authorList>
            <person name="Kaushik A."/>
        </authorList>
    </citation>
    <scope>NUCLEOTIDE SEQUENCE</scope>
    <source>
        <strain evidence="4">AG1-1C</strain>
    </source>
</reference>
<dbReference type="OrthoDB" id="10489128at2759"/>